<protein>
    <recommendedName>
        <fullName evidence="1">DNA ligase (ATP)</fullName>
        <ecNumber evidence="1">6.5.1.1</ecNumber>
    </recommendedName>
</protein>
<feature type="compositionally biased region" description="Polar residues" evidence="2">
    <location>
        <begin position="181"/>
        <end position="204"/>
    </location>
</feature>
<name>A0A1I5E5E7_9PROT</name>
<dbReference type="InterPro" id="IPR012309">
    <property type="entry name" value="DNA_ligase_ATP-dep_C"/>
</dbReference>
<sequence length="219" mass="24370">MMVSSLCIRTYSSRPSELDKIETADNLFARATDIPRNVQWVKPILVAEVSFSEWTRDGRIRHPSFRPEACPGQPGLVLAWACLCRWLGKTGRIDECIPPDRLHHSRPVGKRKYQWSDYEASRQSGVPAMKILGSGRKEGALDDDGVRPTHLSVSSNSLLPLKESARRSDLSSCCPMATVRSKPTNELRTSVPDSQSGITPSTSRWGGGNPWDLPRINML</sequence>
<proteinExistence type="predicted"/>
<organism evidence="4 5">
    <name type="scientific">Nitrosospira briensis</name>
    <dbReference type="NCBI Taxonomy" id="35799"/>
    <lineage>
        <taxon>Bacteria</taxon>
        <taxon>Pseudomonadati</taxon>
        <taxon>Pseudomonadota</taxon>
        <taxon>Betaproteobacteria</taxon>
        <taxon>Nitrosomonadales</taxon>
        <taxon>Nitrosomonadaceae</taxon>
        <taxon>Nitrosospira</taxon>
    </lineage>
</organism>
<dbReference type="SUPFAM" id="SSF50249">
    <property type="entry name" value="Nucleic acid-binding proteins"/>
    <property type="match status" value="1"/>
</dbReference>
<evidence type="ECO:0000313" key="5">
    <source>
        <dbReference type="Proteomes" id="UP000183107"/>
    </source>
</evidence>
<dbReference type="Gene3D" id="2.40.50.140">
    <property type="entry name" value="Nucleic acid-binding proteins"/>
    <property type="match status" value="1"/>
</dbReference>
<dbReference type="EMBL" id="FOVJ01000007">
    <property type="protein sequence ID" value="SFO06704.1"/>
    <property type="molecule type" value="Genomic_DNA"/>
</dbReference>
<dbReference type="EC" id="6.5.1.1" evidence="1"/>
<feature type="domain" description="DNA ligase ATP-dependent C-terminal" evidence="3">
    <location>
        <begin position="17"/>
        <end position="66"/>
    </location>
</feature>
<keyword evidence="4" id="KW-0436">Ligase</keyword>
<evidence type="ECO:0000256" key="2">
    <source>
        <dbReference type="SAM" id="MobiDB-lite"/>
    </source>
</evidence>
<keyword evidence="5" id="KW-1185">Reference proteome</keyword>
<dbReference type="InterPro" id="IPR012340">
    <property type="entry name" value="NA-bd_OB-fold"/>
</dbReference>
<dbReference type="AlphaFoldDB" id="A0A1I5E5E7"/>
<evidence type="ECO:0000256" key="1">
    <source>
        <dbReference type="ARBA" id="ARBA00012727"/>
    </source>
</evidence>
<gene>
    <name evidence="4" type="ORF">SAMN05216386_2506</name>
</gene>
<evidence type="ECO:0000259" key="3">
    <source>
        <dbReference type="Pfam" id="PF04679"/>
    </source>
</evidence>
<dbReference type="GO" id="GO:0003910">
    <property type="term" value="F:DNA ligase (ATP) activity"/>
    <property type="evidence" value="ECO:0007669"/>
    <property type="project" value="UniProtKB-EC"/>
</dbReference>
<accession>A0A1I5E5E7</accession>
<reference evidence="5" key="1">
    <citation type="submission" date="2016-10" db="EMBL/GenBank/DDBJ databases">
        <authorList>
            <person name="Varghese N."/>
        </authorList>
    </citation>
    <scope>NUCLEOTIDE SEQUENCE [LARGE SCALE GENOMIC DNA]</scope>
    <source>
        <strain evidence="5">Nsp8</strain>
    </source>
</reference>
<dbReference type="GO" id="GO:0006310">
    <property type="term" value="P:DNA recombination"/>
    <property type="evidence" value="ECO:0007669"/>
    <property type="project" value="InterPro"/>
</dbReference>
<dbReference type="GO" id="GO:0006281">
    <property type="term" value="P:DNA repair"/>
    <property type="evidence" value="ECO:0007669"/>
    <property type="project" value="InterPro"/>
</dbReference>
<dbReference type="Proteomes" id="UP000183107">
    <property type="component" value="Unassembled WGS sequence"/>
</dbReference>
<evidence type="ECO:0000313" key="4">
    <source>
        <dbReference type="EMBL" id="SFO06704.1"/>
    </source>
</evidence>
<dbReference type="Pfam" id="PF04679">
    <property type="entry name" value="DNA_ligase_A_C"/>
    <property type="match status" value="1"/>
</dbReference>
<feature type="region of interest" description="Disordered" evidence="2">
    <location>
        <begin position="175"/>
        <end position="219"/>
    </location>
</feature>